<organism evidence="14 15">
    <name type="scientific">Simiduia aestuariiviva</name>
    <dbReference type="NCBI Taxonomy" id="1510459"/>
    <lineage>
        <taxon>Bacteria</taxon>
        <taxon>Pseudomonadati</taxon>
        <taxon>Pseudomonadota</taxon>
        <taxon>Gammaproteobacteria</taxon>
        <taxon>Cellvibrionales</taxon>
        <taxon>Cellvibrionaceae</taxon>
        <taxon>Simiduia</taxon>
    </lineage>
</organism>
<keyword evidence="7 14" id="KW-0418">Kinase</keyword>
<evidence type="ECO:0000259" key="12">
    <source>
        <dbReference type="PROSITE" id="PS50109"/>
    </source>
</evidence>
<keyword evidence="6 11" id="KW-0812">Transmembrane</keyword>
<proteinExistence type="predicted"/>
<dbReference type="InterPro" id="IPR004358">
    <property type="entry name" value="Sig_transdc_His_kin-like_C"/>
</dbReference>
<dbReference type="EMBL" id="JACHXZ010000003">
    <property type="protein sequence ID" value="MBB3168880.1"/>
    <property type="molecule type" value="Genomic_DNA"/>
</dbReference>
<dbReference type="InterPro" id="IPR003661">
    <property type="entry name" value="HisK_dim/P_dom"/>
</dbReference>
<dbReference type="SMART" id="SM00388">
    <property type="entry name" value="HisKA"/>
    <property type="match status" value="1"/>
</dbReference>
<keyword evidence="15" id="KW-1185">Reference proteome</keyword>
<dbReference type="InterPro" id="IPR003594">
    <property type="entry name" value="HATPase_dom"/>
</dbReference>
<name>A0A839UQU9_9GAMM</name>
<dbReference type="CDD" id="cd00082">
    <property type="entry name" value="HisKA"/>
    <property type="match status" value="1"/>
</dbReference>
<dbReference type="InterPro" id="IPR036890">
    <property type="entry name" value="HATPase_C_sf"/>
</dbReference>
<dbReference type="PROSITE" id="PS50109">
    <property type="entry name" value="HIS_KIN"/>
    <property type="match status" value="1"/>
</dbReference>
<evidence type="ECO:0000256" key="4">
    <source>
        <dbReference type="ARBA" id="ARBA00022553"/>
    </source>
</evidence>
<dbReference type="Pfam" id="PF02518">
    <property type="entry name" value="HATPase_c"/>
    <property type="match status" value="1"/>
</dbReference>
<dbReference type="Gene3D" id="3.30.565.10">
    <property type="entry name" value="Histidine kinase-like ATPase, C-terminal domain"/>
    <property type="match status" value="1"/>
</dbReference>
<evidence type="ECO:0000256" key="6">
    <source>
        <dbReference type="ARBA" id="ARBA00022692"/>
    </source>
</evidence>
<dbReference type="InterPro" id="IPR003660">
    <property type="entry name" value="HAMP_dom"/>
</dbReference>
<dbReference type="PROSITE" id="PS50885">
    <property type="entry name" value="HAMP"/>
    <property type="match status" value="1"/>
</dbReference>
<evidence type="ECO:0000256" key="3">
    <source>
        <dbReference type="ARBA" id="ARBA00012438"/>
    </source>
</evidence>
<keyword evidence="4" id="KW-0597">Phosphoprotein</keyword>
<evidence type="ECO:0000256" key="2">
    <source>
        <dbReference type="ARBA" id="ARBA00004370"/>
    </source>
</evidence>
<feature type="domain" description="HAMP" evidence="13">
    <location>
        <begin position="394"/>
        <end position="449"/>
    </location>
</feature>
<comment type="subcellular location">
    <subcellularLocation>
        <location evidence="2">Membrane</location>
    </subcellularLocation>
</comment>
<dbReference type="Proteomes" id="UP000559987">
    <property type="component" value="Unassembled WGS sequence"/>
</dbReference>
<dbReference type="InterPro" id="IPR005467">
    <property type="entry name" value="His_kinase_dom"/>
</dbReference>
<dbReference type="PANTHER" id="PTHR45436:SF5">
    <property type="entry name" value="SENSOR HISTIDINE KINASE TRCS"/>
    <property type="match status" value="1"/>
</dbReference>
<dbReference type="RefSeq" id="WP_183910393.1">
    <property type="nucleotide sequence ID" value="NZ_JACHXZ010000003.1"/>
</dbReference>
<dbReference type="SUPFAM" id="SSF55874">
    <property type="entry name" value="ATPase domain of HSP90 chaperone/DNA topoisomerase II/histidine kinase"/>
    <property type="match status" value="1"/>
</dbReference>
<dbReference type="SMART" id="SM00387">
    <property type="entry name" value="HATPase_c"/>
    <property type="match status" value="1"/>
</dbReference>
<gene>
    <name evidence="14" type="ORF">FHS30_002088</name>
</gene>
<feature type="transmembrane region" description="Helical" evidence="11">
    <location>
        <begin position="374"/>
        <end position="395"/>
    </location>
</feature>
<dbReference type="CDD" id="cd06225">
    <property type="entry name" value="HAMP"/>
    <property type="match status" value="1"/>
</dbReference>
<reference evidence="14 15" key="1">
    <citation type="submission" date="2020-08" db="EMBL/GenBank/DDBJ databases">
        <title>Genomic Encyclopedia of Type Strains, Phase III (KMG-III): the genomes of soil and plant-associated and newly described type strains.</title>
        <authorList>
            <person name="Whitman W."/>
        </authorList>
    </citation>
    <scope>NUCLEOTIDE SEQUENCE [LARGE SCALE GENOMIC DNA]</scope>
    <source>
        <strain evidence="14 15">CECT 8571</strain>
    </source>
</reference>
<dbReference type="Gene3D" id="1.10.287.130">
    <property type="match status" value="1"/>
</dbReference>
<feature type="domain" description="Histidine kinase" evidence="12">
    <location>
        <begin position="457"/>
        <end position="676"/>
    </location>
</feature>
<dbReference type="Gene3D" id="6.10.340.10">
    <property type="match status" value="1"/>
</dbReference>
<evidence type="ECO:0000259" key="13">
    <source>
        <dbReference type="PROSITE" id="PS50885"/>
    </source>
</evidence>
<protein>
    <recommendedName>
        <fullName evidence="3">histidine kinase</fullName>
        <ecNumber evidence="3">2.7.13.3</ecNumber>
    </recommendedName>
</protein>
<evidence type="ECO:0000256" key="10">
    <source>
        <dbReference type="ARBA" id="ARBA00023136"/>
    </source>
</evidence>
<keyword evidence="8 11" id="KW-1133">Transmembrane helix</keyword>
<keyword evidence="9" id="KW-0902">Two-component regulatory system</keyword>
<evidence type="ECO:0000256" key="9">
    <source>
        <dbReference type="ARBA" id="ARBA00023012"/>
    </source>
</evidence>
<accession>A0A839UQU9</accession>
<dbReference type="GO" id="GO:0016020">
    <property type="term" value="C:membrane"/>
    <property type="evidence" value="ECO:0007669"/>
    <property type="project" value="UniProtKB-SubCell"/>
</dbReference>
<dbReference type="PANTHER" id="PTHR45436">
    <property type="entry name" value="SENSOR HISTIDINE KINASE YKOH"/>
    <property type="match status" value="1"/>
</dbReference>
<dbReference type="Pfam" id="PF00512">
    <property type="entry name" value="HisKA"/>
    <property type="match status" value="1"/>
</dbReference>
<dbReference type="AlphaFoldDB" id="A0A839UQU9"/>
<evidence type="ECO:0000313" key="15">
    <source>
        <dbReference type="Proteomes" id="UP000559987"/>
    </source>
</evidence>
<evidence type="ECO:0000256" key="7">
    <source>
        <dbReference type="ARBA" id="ARBA00022777"/>
    </source>
</evidence>
<comment type="caution">
    <text evidence="14">The sequence shown here is derived from an EMBL/GenBank/DDBJ whole genome shotgun (WGS) entry which is preliminary data.</text>
</comment>
<dbReference type="InterPro" id="IPR050428">
    <property type="entry name" value="TCS_sensor_his_kinase"/>
</dbReference>
<evidence type="ECO:0000313" key="14">
    <source>
        <dbReference type="EMBL" id="MBB3168880.1"/>
    </source>
</evidence>
<sequence length="677" mass="74509">MRLRHQLILLAALTLVLPWAALQYISEMQSTLRDGQLRAMTASARAVAKLLASDGEYLALTSRHLAPAGSQPLYAHPLPAAPIVDGYDDEWRYYPFSPRTLGKPDASVQGTVQLAEFGSQLYGFVRVTDRDVHYHNPALDAVASGDHLVMRTRNVRGEQHQYFISASAPGRAQVYRWAGQQVQLEHRIVAHWQERVGGYQLEFQLPVAMAQEGLSVTVVSQSPGAAVVRLSSSANAIALPPVMRQHPDLNGLLAVFAEADQRWMVLSPQRWLLADAGSFAGQPSDYPAPAAMPYAWLWRILLARPVLPQWRDLAVAGFLPATDTAQQQWYYTRDTWVAQVRLPIYAGNDIAGYVVLEQSAQAQDEGTQQALWRLLLYSLLTVLVLGFGLLGYASWLSWRVRRLARAAEQALGERGVVSHDLPDNTRADELGDLSRSFSRVLQRLGDYTDYLQTLSSKLSHELRTPLAVVKSSLDNVKSELPSAAESPNLAIYHQRAQAGADRLSGILNAMSAATHLEASLAQADKEWVAVDDLLTDLVRAYSDSFGRKISLHIEDSAGYQMLLAPELLVQMLDKLVENAVDFCPASGCILLTLGRSEHHVILQVSNDGSLLPEAMQHQLFDSLVSIRPRTAQSSSHLGLGLHIVRLIVDFHNGRVSAANRADGSGVVFTVRLPITDA</sequence>
<dbReference type="PRINTS" id="PR00344">
    <property type="entry name" value="BCTRLSENSOR"/>
</dbReference>
<evidence type="ECO:0000256" key="1">
    <source>
        <dbReference type="ARBA" id="ARBA00000085"/>
    </source>
</evidence>
<keyword evidence="5" id="KW-0808">Transferase</keyword>
<evidence type="ECO:0000256" key="8">
    <source>
        <dbReference type="ARBA" id="ARBA00022989"/>
    </source>
</evidence>
<dbReference type="SUPFAM" id="SSF47384">
    <property type="entry name" value="Homodimeric domain of signal transducing histidine kinase"/>
    <property type="match status" value="1"/>
</dbReference>
<keyword evidence="10 11" id="KW-0472">Membrane</keyword>
<dbReference type="GO" id="GO:0000155">
    <property type="term" value="F:phosphorelay sensor kinase activity"/>
    <property type="evidence" value="ECO:0007669"/>
    <property type="project" value="InterPro"/>
</dbReference>
<dbReference type="EC" id="2.7.13.3" evidence="3"/>
<evidence type="ECO:0000256" key="5">
    <source>
        <dbReference type="ARBA" id="ARBA00022679"/>
    </source>
</evidence>
<evidence type="ECO:0000256" key="11">
    <source>
        <dbReference type="SAM" id="Phobius"/>
    </source>
</evidence>
<dbReference type="InterPro" id="IPR036097">
    <property type="entry name" value="HisK_dim/P_sf"/>
</dbReference>
<comment type="catalytic activity">
    <reaction evidence="1">
        <text>ATP + protein L-histidine = ADP + protein N-phospho-L-histidine.</text>
        <dbReference type="EC" id="2.7.13.3"/>
    </reaction>
</comment>